<dbReference type="Proteomes" id="UP000010809">
    <property type="component" value="Chromosome"/>
</dbReference>
<dbReference type="OrthoDB" id="9768060at2"/>
<protein>
    <submittedName>
        <fullName evidence="2">HAD-superfamily hydrolase, subfamily IIB</fullName>
    </submittedName>
</protein>
<dbReference type="InterPro" id="IPR003593">
    <property type="entry name" value="AAA+_ATPase"/>
</dbReference>
<dbReference type="RefSeq" id="WP_015259651.1">
    <property type="nucleotide sequence ID" value="NC_019902.2"/>
</dbReference>
<dbReference type="InterPro" id="IPR023214">
    <property type="entry name" value="HAD_sf"/>
</dbReference>
<dbReference type="Gene3D" id="3.40.50.300">
    <property type="entry name" value="P-loop containing nucleotide triphosphate hydrolases"/>
    <property type="match status" value="1"/>
</dbReference>
<dbReference type="Pfam" id="PF01935">
    <property type="entry name" value="DUF87"/>
    <property type="match status" value="1"/>
</dbReference>
<evidence type="ECO:0000313" key="2">
    <source>
        <dbReference type="EMBL" id="AGA34542.1"/>
    </source>
</evidence>
<dbReference type="eggNOG" id="COG0561">
    <property type="taxonomic scope" value="Bacteria"/>
</dbReference>
<dbReference type="InterPro" id="IPR027417">
    <property type="entry name" value="P-loop_NTPase"/>
</dbReference>
<dbReference type="SUPFAM" id="SSF52540">
    <property type="entry name" value="P-loop containing nucleoside triphosphate hydrolases"/>
    <property type="match status" value="1"/>
</dbReference>
<dbReference type="HOGENOM" id="CLU_487344_0_0_6"/>
<dbReference type="Pfam" id="PF08282">
    <property type="entry name" value="Hydrolase_3"/>
    <property type="match status" value="2"/>
</dbReference>
<dbReference type="SMART" id="SM00382">
    <property type="entry name" value="AAA"/>
    <property type="match status" value="1"/>
</dbReference>
<name>L0DZW7_THIND</name>
<evidence type="ECO:0000259" key="1">
    <source>
        <dbReference type="SMART" id="SM00382"/>
    </source>
</evidence>
<gene>
    <name evidence="2" type="primary">ybjI [C]</name>
    <name evidence="2" type="ordered locus">TVNIR_2904</name>
</gene>
<dbReference type="eggNOG" id="COG0433">
    <property type="taxonomic scope" value="Bacteria"/>
</dbReference>
<dbReference type="PANTHER" id="PTHR10000:SF8">
    <property type="entry name" value="HAD SUPERFAMILY HYDROLASE-LIKE, TYPE 3"/>
    <property type="match status" value="1"/>
</dbReference>
<dbReference type="KEGG" id="tni:TVNIR_2904"/>
<dbReference type="SUPFAM" id="SSF56784">
    <property type="entry name" value="HAD-like"/>
    <property type="match status" value="1"/>
</dbReference>
<dbReference type="PANTHER" id="PTHR10000">
    <property type="entry name" value="PHOSPHOSERINE PHOSPHATASE"/>
    <property type="match status" value="1"/>
</dbReference>
<keyword evidence="2" id="KW-0378">Hydrolase</keyword>
<dbReference type="AlphaFoldDB" id="L0DZW7"/>
<dbReference type="GO" id="GO:0000287">
    <property type="term" value="F:magnesium ion binding"/>
    <property type="evidence" value="ECO:0007669"/>
    <property type="project" value="TreeGrafter"/>
</dbReference>
<accession>L0DZW7</accession>
<dbReference type="STRING" id="1255043.TVNIR_2904"/>
<reference evidence="2" key="1">
    <citation type="submission" date="2015-12" db="EMBL/GenBank/DDBJ databases">
        <authorList>
            <person name="Tikhonova T.V."/>
            <person name="Pavlov A.R."/>
            <person name="Beletsky A.V."/>
            <person name="Mardanov A.V."/>
            <person name="Sorokin D.Y."/>
            <person name="Ravin N.V."/>
            <person name="Popov V.O."/>
        </authorList>
    </citation>
    <scope>NUCLEOTIDE SEQUENCE</scope>
    <source>
        <strain evidence="2">DSM 14787</strain>
    </source>
</reference>
<dbReference type="InterPro" id="IPR036412">
    <property type="entry name" value="HAD-like_sf"/>
</dbReference>
<proteinExistence type="predicted"/>
<dbReference type="InterPro" id="IPR002789">
    <property type="entry name" value="HerA_central"/>
</dbReference>
<sequence length="569" mass="62794">MHYLALAADYDGTLASRDRISEDTVRAVERLRKSGRRAILVTGRRVDDLLSVCPCARLFDLVVAENGAVVYNPATREEHHLANPPPKLLIKGLQERGVEPLEIGQVLVGTHAAHRAAVQDVIWELGLEAQVIGNRDALTVLPAGINKAKGLERALRKLGLSRHEVVGVGDAENDHSFLDLCECSAAVANAVPSLKAAATFVTKAENGSGVIEVIDEVIADDLHRLDGRLEQHLIPLGTAADGTMVNLPPFGHNMLVAGPSGSGKSTLTAGIIERLIEKDFQVCIVDPEGDYGTLGDVVALGNQWRAPSVTEILSILEDPKFNLSINLLGIPLGDRPAFLAQLVPNLQALRARTGRPHWLVLDEAHHMLPDTWGHTGSALPKRLGETLLVTVHPEHVAPEILAPIDIVIAIGASPQDTLARFGRATGRAVPWPEDLSREADQVVAWFVSDAKLPFAVRPMPGRAERMRHHRKYAEGDLRWHSFYFRGPDGRHNLKAQNLAIFCQIAQGIDEETWLFRLRRGDYSRWFRHAVRDEFLAEETQRFERRTDLPPAQTRQMLTELVQARYTLPE</sequence>
<dbReference type="EMBL" id="CP003989">
    <property type="protein sequence ID" value="AGA34542.1"/>
    <property type="molecule type" value="Genomic_DNA"/>
</dbReference>
<dbReference type="Gene3D" id="3.90.1070.10">
    <property type="match status" value="1"/>
</dbReference>
<dbReference type="PATRIC" id="fig|1255043.3.peg.2929"/>
<dbReference type="GO" id="GO:0016791">
    <property type="term" value="F:phosphatase activity"/>
    <property type="evidence" value="ECO:0007669"/>
    <property type="project" value="TreeGrafter"/>
</dbReference>
<organism evidence="2 3">
    <name type="scientific">Thioalkalivibrio nitratireducens (strain DSM 14787 / UNIQEM 213 / ALEN2)</name>
    <dbReference type="NCBI Taxonomy" id="1255043"/>
    <lineage>
        <taxon>Bacteria</taxon>
        <taxon>Pseudomonadati</taxon>
        <taxon>Pseudomonadota</taxon>
        <taxon>Gammaproteobacteria</taxon>
        <taxon>Chromatiales</taxon>
        <taxon>Ectothiorhodospiraceae</taxon>
        <taxon>Thioalkalivibrio</taxon>
    </lineage>
</organism>
<feature type="domain" description="AAA+ ATPase" evidence="1">
    <location>
        <begin position="250"/>
        <end position="414"/>
    </location>
</feature>
<dbReference type="GO" id="GO:0005829">
    <property type="term" value="C:cytosol"/>
    <property type="evidence" value="ECO:0007669"/>
    <property type="project" value="TreeGrafter"/>
</dbReference>
<keyword evidence="3" id="KW-1185">Reference proteome</keyword>
<evidence type="ECO:0000313" key="3">
    <source>
        <dbReference type="Proteomes" id="UP000010809"/>
    </source>
</evidence>
<dbReference type="Gene3D" id="3.40.50.1000">
    <property type="entry name" value="HAD superfamily/HAD-like"/>
    <property type="match status" value="1"/>
</dbReference>